<feature type="region of interest" description="Disordered" evidence="2">
    <location>
        <begin position="292"/>
        <end position="325"/>
    </location>
</feature>
<comment type="caution">
    <text evidence="3">The sequence shown here is derived from an EMBL/GenBank/DDBJ whole genome shotgun (WGS) entry which is preliminary data.</text>
</comment>
<dbReference type="Proteomes" id="UP000038009">
    <property type="component" value="Unassembled WGS sequence"/>
</dbReference>
<feature type="compositionally biased region" description="Polar residues" evidence="2">
    <location>
        <begin position="292"/>
        <end position="305"/>
    </location>
</feature>
<feature type="compositionally biased region" description="Low complexity" evidence="2">
    <location>
        <begin position="104"/>
        <end position="118"/>
    </location>
</feature>
<dbReference type="PANTHER" id="PTHR48125">
    <property type="entry name" value="LP07818P1"/>
    <property type="match status" value="1"/>
</dbReference>
<dbReference type="OrthoDB" id="252783at2759"/>
<evidence type="ECO:0000313" key="4">
    <source>
        <dbReference type="Proteomes" id="UP000038009"/>
    </source>
</evidence>
<dbReference type="EMBL" id="LJSK01000042">
    <property type="protein sequence ID" value="KPI88735.1"/>
    <property type="molecule type" value="Genomic_DNA"/>
</dbReference>
<feature type="compositionally biased region" description="Low complexity" evidence="2">
    <location>
        <begin position="385"/>
        <end position="398"/>
    </location>
</feature>
<dbReference type="VEuPathDB" id="TriTrypDB:Lsey_0042_0420"/>
<evidence type="ECO:0000313" key="3">
    <source>
        <dbReference type="EMBL" id="KPI88735.1"/>
    </source>
</evidence>
<feature type="region of interest" description="Disordered" evidence="2">
    <location>
        <begin position="157"/>
        <end position="204"/>
    </location>
</feature>
<feature type="coiled-coil region" evidence="1">
    <location>
        <begin position="571"/>
        <end position="682"/>
    </location>
</feature>
<feature type="region of interest" description="Disordered" evidence="2">
    <location>
        <begin position="25"/>
        <end position="143"/>
    </location>
</feature>
<name>A0A0N1PDA1_LEPSE</name>
<evidence type="ECO:0000256" key="1">
    <source>
        <dbReference type="SAM" id="Coils"/>
    </source>
</evidence>
<feature type="compositionally biased region" description="Low complexity" evidence="2">
    <location>
        <begin position="172"/>
        <end position="195"/>
    </location>
</feature>
<dbReference type="PANTHER" id="PTHR48125:SF10">
    <property type="entry name" value="OS12G0136300 PROTEIN"/>
    <property type="match status" value="1"/>
</dbReference>
<evidence type="ECO:0000256" key="2">
    <source>
        <dbReference type="SAM" id="MobiDB-lite"/>
    </source>
</evidence>
<feature type="region of interest" description="Disordered" evidence="2">
    <location>
        <begin position="222"/>
        <end position="277"/>
    </location>
</feature>
<feature type="compositionally biased region" description="Acidic residues" evidence="2">
    <location>
        <begin position="224"/>
        <end position="267"/>
    </location>
</feature>
<gene>
    <name evidence="3" type="ORF">ABL78_2195</name>
</gene>
<feature type="compositionally biased region" description="Acidic residues" evidence="2">
    <location>
        <begin position="403"/>
        <end position="415"/>
    </location>
</feature>
<feature type="region of interest" description="Disordered" evidence="2">
    <location>
        <begin position="431"/>
        <end position="467"/>
    </location>
</feature>
<feature type="compositionally biased region" description="Low complexity" evidence="2">
    <location>
        <begin position="33"/>
        <end position="56"/>
    </location>
</feature>
<proteinExistence type="predicted"/>
<accession>A0A0N1PDA1</accession>
<sequence length="706" mass="75592">MTEANKRTIQQQRIQQLQERLELYNAATTRNEATSSTPTSHTAALNTAAPAGTATASINKGGGGRPTRAPPPVSSPNPIPQPTPVSGVSESIFKSPHTTVSDQGGAPAPAPATAVAVGKTEGVRVASQQQRHHQTPPAPVPAPRLARSLAEDFVNSAAMSPLEGTAEARNGSSSSPSTAPATAAAQSASCDAAASNYPSTTANAAAHSISSPLNASDVFGYYNESDEEAGGERDEENDHVEYDIEEMDEYGEEEGDEEEDSTEEDDEGAQRRGLQPTLDNVLRSIFRAYSGSQEGHSTGLSSNERAASPLAHSPPQGSSSTTQAAPAAVAAAAAAGATHPLIQRAAELYRQHRLHQAHPLHHRSPFHTSDEAATRGFAGLHYDPEASSESSALTSEPTVEQDANSESDTLGDSDSCDSYLSPTAAHAALKAENAASASASPPPPVARSRSSAARTAAPPPASPGSFDQQEVAYRQLLLLQRGIEYLVERIGVHRFPQPLPHQDKAQALAQQRNLLVQKDMEMRAAPPGGASLEDVRGREAAALEAAVASIDSKCAAALQLARPVVDRGAAVESKRRVLKQREQDLAQQREARIIVEREIAKLEDSLVDRKERLKKREADYNAQLRQHNEQQNAAQQQIGEVEQLSKLVSSWLAILEERDRRLARKEKRLQRVQADLTRRNEDVAMWKKVTQKIKQTPPPPSPPRIN</sequence>
<dbReference type="AlphaFoldDB" id="A0A0N1PDA1"/>
<feature type="compositionally biased region" description="Pro residues" evidence="2">
    <location>
        <begin position="68"/>
        <end position="83"/>
    </location>
</feature>
<feature type="region of interest" description="Disordered" evidence="2">
    <location>
        <begin position="381"/>
        <end position="418"/>
    </location>
</feature>
<keyword evidence="1" id="KW-0175">Coiled coil</keyword>
<feature type="compositionally biased region" description="Low complexity" evidence="2">
    <location>
        <begin position="446"/>
        <end position="456"/>
    </location>
</feature>
<keyword evidence="4" id="KW-1185">Reference proteome</keyword>
<organism evidence="3 4">
    <name type="scientific">Leptomonas seymouri</name>
    <dbReference type="NCBI Taxonomy" id="5684"/>
    <lineage>
        <taxon>Eukaryota</taxon>
        <taxon>Discoba</taxon>
        <taxon>Euglenozoa</taxon>
        <taxon>Kinetoplastea</taxon>
        <taxon>Metakinetoplastina</taxon>
        <taxon>Trypanosomatida</taxon>
        <taxon>Trypanosomatidae</taxon>
        <taxon>Leishmaniinae</taxon>
        <taxon>Leptomonas</taxon>
    </lineage>
</organism>
<dbReference type="OMA" id="WKRATQR"/>
<protein>
    <submittedName>
        <fullName evidence="3">Uncharacterized protein</fullName>
    </submittedName>
</protein>
<reference evidence="3 4" key="1">
    <citation type="journal article" date="2015" name="PLoS Pathog.">
        <title>Leptomonas seymouri: Adaptations to the Dixenous Life Cycle Analyzed by Genome Sequencing, Transcriptome Profiling and Co-infection with Leishmania donovani.</title>
        <authorList>
            <person name="Kraeva N."/>
            <person name="Butenko A."/>
            <person name="Hlavacova J."/>
            <person name="Kostygov A."/>
            <person name="Myskova J."/>
            <person name="Grybchuk D."/>
            <person name="Lestinova T."/>
            <person name="Votypka J."/>
            <person name="Volf P."/>
            <person name="Opperdoes F."/>
            <person name="Flegontov P."/>
            <person name="Lukes J."/>
            <person name="Yurchenko V."/>
        </authorList>
    </citation>
    <scope>NUCLEOTIDE SEQUENCE [LARGE SCALE GENOMIC DNA]</scope>
    <source>
        <strain evidence="3 4">ATCC 30220</strain>
    </source>
</reference>